<evidence type="ECO:0000256" key="6">
    <source>
        <dbReference type="SAM" id="MobiDB-lite"/>
    </source>
</evidence>
<evidence type="ECO:0000256" key="2">
    <source>
        <dbReference type="ARBA" id="ARBA00022980"/>
    </source>
</evidence>
<evidence type="ECO:0000256" key="1">
    <source>
        <dbReference type="ARBA" id="ARBA00008560"/>
    </source>
</evidence>
<dbReference type="Pfam" id="PF01783">
    <property type="entry name" value="Ribosomal_L32p"/>
    <property type="match status" value="1"/>
</dbReference>
<dbReference type="GO" id="GO:0015934">
    <property type="term" value="C:large ribosomal subunit"/>
    <property type="evidence" value="ECO:0007669"/>
    <property type="project" value="InterPro"/>
</dbReference>
<dbReference type="HAMAP" id="MF_00340">
    <property type="entry name" value="Ribosomal_bL32"/>
    <property type="match status" value="1"/>
</dbReference>
<dbReference type="InterPro" id="IPR044957">
    <property type="entry name" value="Ribosomal_bL32_bact"/>
</dbReference>
<dbReference type="PANTHER" id="PTHR35534">
    <property type="entry name" value="50S RIBOSOMAL PROTEIN L32"/>
    <property type="match status" value="1"/>
</dbReference>
<evidence type="ECO:0000256" key="4">
    <source>
        <dbReference type="ARBA" id="ARBA00035178"/>
    </source>
</evidence>
<dbReference type="InterPro" id="IPR002677">
    <property type="entry name" value="Ribosomal_bL32"/>
</dbReference>
<protein>
    <recommendedName>
        <fullName evidence="4 5">Large ribosomal subunit protein bL32</fullName>
    </recommendedName>
</protein>
<accession>A0A2M8LAJ3</accession>
<dbReference type="PANTHER" id="PTHR35534:SF1">
    <property type="entry name" value="LARGE RIBOSOMAL SUBUNIT PROTEIN BL32"/>
    <property type="match status" value="1"/>
</dbReference>
<sequence length="93" mass="10505">MVVRMRHTRSHTRNRRSHHALKTAQFVACGKCGSQNLPHTVCSNCGSYKGRVVIDIAGKIEQKQLRKRGKHKEAKEVKEKSGKDLDPAELSKK</sequence>
<dbReference type="InterPro" id="IPR011332">
    <property type="entry name" value="Ribosomal_zn-bd"/>
</dbReference>
<feature type="region of interest" description="Disordered" evidence="6">
    <location>
        <begin position="63"/>
        <end position="93"/>
    </location>
</feature>
<dbReference type="Proteomes" id="UP000230959">
    <property type="component" value="Unassembled WGS sequence"/>
</dbReference>
<name>A0A2M8LAJ3_9BACT</name>
<dbReference type="EMBL" id="PFER01000025">
    <property type="protein sequence ID" value="PJE73628.1"/>
    <property type="molecule type" value="Genomic_DNA"/>
</dbReference>
<evidence type="ECO:0000256" key="3">
    <source>
        <dbReference type="ARBA" id="ARBA00023274"/>
    </source>
</evidence>
<dbReference type="GO" id="GO:0003735">
    <property type="term" value="F:structural constituent of ribosome"/>
    <property type="evidence" value="ECO:0007669"/>
    <property type="project" value="InterPro"/>
</dbReference>
<gene>
    <name evidence="5" type="primary">rpmF</name>
    <name evidence="7" type="ORF">COV02_01645</name>
</gene>
<dbReference type="NCBIfam" id="TIGR01031">
    <property type="entry name" value="rpmF_bact"/>
    <property type="match status" value="1"/>
</dbReference>
<evidence type="ECO:0000313" key="8">
    <source>
        <dbReference type="Proteomes" id="UP000230959"/>
    </source>
</evidence>
<dbReference type="SUPFAM" id="SSF57829">
    <property type="entry name" value="Zn-binding ribosomal proteins"/>
    <property type="match status" value="1"/>
</dbReference>
<feature type="compositionally biased region" description="Basic and acidic residues" evidence="6">
    <location>
        <begin position="73"/>
        <end position="93"/>
    </location>
</feature>
<evidence type="ECO:0000256" key="5">
    <source>
        <dbReference type="HAMAP-Rule" id="MF_00340"/>
    </source>
</evidence>
<comment type="caution">
    <text evidence="7">The sequence shown here is derived from an EMBL/GenBank/DDBJ whole genome shotgun (WGS) entry which is preliminary data.</text>
</comment>
<comment type="similarity">
    <text evidence="1 5">Belongs to the bacterial ribosomal protein bL32 family.</text>
</comment>
<keyword evidence="3 5" id="KW-0687">Ribonucleoprotein</keyword>
<organism evidence="7 8">
    <name type="scientific">Candidatus Terrybacteria bacterium CG10_big_fil_rev_8_21_14_0_10_41_10</name>
    <dbReference type="NCBI Taxonomy" id="1975026"/>
    <lineage>
        <taxon>Bacteria</taxon>
        <taxon>Candidatus Terryibacteriota</taxon>
    </lineage>
</organism>
<dbReference type="GO" id="GO:0006412">
    <property type="term" value="P:translation"/>
    <property type="evidence" value="ECO:0007669"/>
    <property type="project" value="UniProtKB-UniRule"/>
</dbReference>
<dbReference type="AlphaFoldDB" id="A0A2M8LAJ3"/>
<reference evidence="8" key="1">
    <citation type="submission" date="2017-09" db="EMBL/GenBank/DDBJ databases">
        <title>Depth-based differentiation of microbial function through sediment-hosted aquifers and enrichment of novel symbionts in the deep terrestrial subsurface.</title>
        <authorList>
            <person name="Probst A.J."/>
            <person name="Ladd B."/>
            <person name="Jarett J.K."/>
            <person name="Geller-Mcgrath D.E."/>
            <person name="Sieber C.M.K."/>
            <person name="Emerson J.B."/>
            <person name="Anantharaman K."/>
            <person name="Thomas B.C."/>
            <person name="Malmstrom R."/>
            <person name="Stieglmeier M."/>
            <person name="Klingl A."/>
            <person name="Woyke T."/>
            <person name="Ryan C.M."/>
            <person name="Banfield J.F."/>
        </authorList>
    </citation>
    <scope>NUCLEOTIDE SEQUENCE [LARGE SCALE GENOMIC DNA]</scope>
</reference>
<proteinExistence type="inferred from homology"/>
<evidence type="ECO:0000313" key="7">
    <source>
        <dbReference type="EMBL" id="PJE73628.1"/>
    </source>
</evidence>
<keyword evidence="2 5" id="KW-0689">Ribosomal protein</keyword>